<dbReference type="InterPro" id="IPR036005">
    <property type="entry name" value="Creatinase/aminopeptidase-like"/>
</dbReference>
<comment type="cofactor">
    <cofactor evidence="1">
        <name>Mn(2+)</name>
        <dbReference type="ChEBI" id="CHEBI:29035"/>
    </cofactor>
</comment>
<dbReference type="SUPFAM" id="SSF53092">
    <property type="entry name" value="Creatinase/prolidase N-terminal domain"/>
    <property type="match status" value="1"/>
</dbReference>
<evidence type="ECO:0000256" key="6">
    <source>
        <dbReference type="SAM" id="MobiDB-lite"/>
    </source>
</evidence>
<protein>
    <submittedName>
        <fullName evidence="8">Peptidase</fullName>
    </submittedName>
</protein>
<dbReference type="InterPro" id="IPR007865">
    <property type="entry name" value="Aminopep_P_N"/>
</dbReference>
<feature type="compositionally biased region" description="Polar residues" evidence="6">
    <location>
        <begin position="35"/>
        <end position="50"/>
    </location>
</feature>
<dbReference type="Pfam" id="PF00557">
    <property type="entry name" value="Peptidase_M24"/>
    <property type="match status" value="1"/>
</dbReference>
<dbReference type="GO" id="GO:0030145">
    <property type="term" value="F:manganese ion binding"/>
    <property type="evidence" value="ECO:0007669"/>
    <property type="project" value="InterPro"/>
</dbReference>
<dbReference type="SUPFAM" id="SSF55920">
    <property type="entry name" value="Creatinase/aminopeptidase"/>
    <property type="match status" value="1"/>
</dbReference>
<feature type="region of interest" description="Disordered" evidence="6">
    <location>
        <begin position="29"/>
        <end position="50"/>
    </location>
</feature>
<dbReference type="Pfam" id="PF05195">
    <property type="entry name" value="AMP_N"/>
    <property type="match status" value="1"/>
</dbReference>
<feature type="non-terminal residue" evidence="8">
    <location>
        <position position="486"/>
    </location>
</feature>
<feature type="domain" description="Aminopeptidase P N-terminal" evidence="7">
    <location>
        <begin position="64"/>
        <end position="210"/>
    </location>
</feature>
<dbReference type="InterPro" id="IPR000994">
    <property type="entry name" value="Pept_M24"/>
</dbReference>
<dbReference type="Gene3D" id="3.90.230.10">
    <property type="entry name" value="Creatinase/methionine aminopeptidase superfamily"/>
    <property type="match status" value="1"/>
</dbReference>
<keyword evidence="9" id="KW-1185">Reference proteome</keyword>
<name>A0A0T6AZQ9_9SCAR</name>
<dbReference type="Proteomes" id="UP000051574">
    <property type="component" value="Unassembled WGS sequence"/>
</dbReference>
<dbReference type="Gene3D" id="3.40.350.10">
    <property type="entry name" value="Creatinase/prolidase N-terminal domain"/>
    <property type="match status" value="1"/>
</dbReference>
<organism evidence="8 9">
    <name type="scientific">Oryctes borbonicus</name>
    <dbReference type="NCBI Taxonomy" id="1629725"/>
    <lineage>
        <taxon>Eukaryota</taxon>
        <taxon>Metazoa</taxon>
        <taxon>Ecdysozoa</taxon>
        <taxon>Arthropoda</taxon>
        <taxon>Hexapoda</taxon>
        <taxon>Insecta</taxon>
        <taxon>Pterygota</taxon>
        <taxon>Neoptera</taxon>
        <taxon>Endopterygota</taxon>
        <taxon>Coleoptera</taxon>
        <taxon>Polyphaga</taxon>
        <taxon>Scarabaeiformia</taxon>
        <taxon>Scarabaeidae</taxon>
        <taxon>Dynastinae</taxon>
        <taxon>Oryctes</taxon>
    </lineage>
</organism>
<dbReference type="CDD" id="cd01087">
    <property type="entry name" value="Prolidase"/>
    <property type="match status" value="1"/>
</dbReference>
<dbReference type="GO" id="GO:0005739">
    <property type="term" value="C:mitochondrion"/>
    <property type="evidence" value="ECO:0007669"/>
    <property type="project" value="TreeGrafter"/>
</dbReference>
<dbReference type="GO" id="GO:0006508">
    <property type="term" value="P:proteolysis"/>
    <property type="evidence" value="ECO:0007669"/>
    <property type="project" value="TreeGrafter"/>
</dbReference>
<gene>
    <name evidence="8" type="ORF">AMK59_6228</name>
</gene>
<accession>A0A0T6AZQ9</accession>
<evidence type="ECO:0000256" key="2">
    <source>
        <dbReference type="ARBA" id="ARBA00008766"/>
    </source>
</evidence>
<dbReference type="InterPro" id="IPR052433">
    <property type="entry name" value="X-Pro_dipept-like"/>
</dbReference>
<dbReference type="InterPro" id="IPR029149">
    <property type="entry name" value="Creatin/AminoP/Spt16_N"/>
</dbReference>
<reference evidence="8 9" key="1">
    <citation type="submission" date="2015-09" db="EMBL/GenBank/DDBJ databases">
        <title>Draft genome of the scarab beetle Oryctes borbonicus.</title>
        <authorList>
            <person name="Meyer J.M."/>
            <person name="Markov G.V."/>
            <person name="Baskaran P."/>
            <person name="Herrmann M."/>
            <person name="Sommer R.J."/>
            <person name="Roedelsperger C."/>
        </authorList>
    </citation>
    <scope>NUCLEOTIDE SEQUENCE [LARGE SCALE GENOMIC DNA]</scope>
    <source>
        <strain evidence="8">OB123</strain>
        <tissue evidence="8">Whole animal</tissue>
    </source>
</reference>
<evidence type="ECO:0000313" key="9">
    <source>
        <dbReference type="Proteomes" id="UP000051574"/>
    </source>
</evidence>
<evidence type="ECO:0000256" key="1">
    <source>
        <dbReference type="ARBA" id="ARBA00001936"/>
    </source>
</evidence>
<evidence type="ECO:0000256" key="4">
    <source>
        <dbReference type="ARBA" id="ARBA00022801"/>
    </source>
</evidence>
<dbReference type="OrthoDB" id="4215474at2759"/>
<dbReference type="EMBL" id="LJIG01016437">
    <property type="protein sequence ID" value="KRT80604.1"/>
    <property type="molecule type" value="Genomic_DNA"/>
</dbReference>
<dbReference type="PANTHER" id="PTHR43226">
    <property type="entry name" value="XAA-PRO AMINOPEPTIDASE 3"/>
    <property type="match status" value="1"/>
</dbReference>
<proteinExistence type="inferred from homology"/>
<evidence type="ECO:0000259" key="7">
    <source>
        <dbReference type="SMART" id="SM01011"/>
    </source>
</evidence>
<evidence type="ECO:0000313" key="8">
    <source>
        <dbReference type="EMBL" id="KRT80604.1"/>
    </source>
</evidence>
<keyword evidence="3" id="KW-0479">Metal-binding</keyword>
<keyword evidence="4" id="KW-0378">Hydrolase</keyword>
<comment type="similarity">
    <text evidence="2">Belongs to the peptidase M24B family.</text>
</comment>
<comment type="caution">
    <text evidence="8">The sequence shown here is derived from an EMBL/GenBank/DDBJ whole genome shotgun (WGS) entry which is preliminary data.</text>
</comment>
<dbReference type="SMART" id="SM01011">
    <property type="entry name" value="AMP_N"/>
    <property type="match status" value="1"/>
</dbReference>
<evidence type="ECO:0000256" key="3">
    <source>
        <dbReference type="ARBA" id="ARBA00022723"/>
    </source>
</evidence>
<keyword evidence="5" id="KW-0464">Manganese</keyword>
<dbReference type="AlphaFoldDB" id="A0A0T6AZQ9"/>
<dbReference type="PANTHER" id="PTHR43226:SF4">
    <property type="entry name" value="XAA-PRO AMINOPEPTIDASE 3"/>
    <property type="match status" value="1"/>
</dbReference>
<sequence length="486" mass="55409">MFSLSYRLYIRIQQKQDVFRYFCSKSPKSKLHKPISTQNKKSYGQPTSESHPFLLKDGEVTPGISRREYQDRRQKLVEEIVTYSSKNSKKASTYLIVIPSATKQYMSDKIPYIFRQNSDFLYLSGCLEPDSCLVLAANDSPSQHCATLFMREKDEHAETWDGPRTGPEEAINLFGVDQALSTDELVNFFNCYMKTPQSTSIWYDVVNPVQPKVHEILSGFFKTTENKCWESPKPFVHRLRVIKSPAEQVLMQKSCDIASEAIIKTVTSSKPGISEHQIFAKMDYECRMNGAEMLAYPPVVAGGNRATTIHYINNNQLVSSGDMVLMDAGCEYHGYSSDITRTWPINGKFNQVQRCIYEAVLDVQKDLIKMLENFPSLDKLFDYMCLLLGQRLQEVGLISKNADTNYIIRTSFQFCPHHVSHYLGMDVHDTPTVPRSIKVVPGMVVTVEPGLYFHKNLRVPKEFRGLGVRIEDDVLITENGPVVLTR</sequence>
<evidence type="ECO:0000256" key="5">
    <source>
        <dbReference type="ARBA" id="ARBA00023211"/>
    </source>
</evidence>
<dbReference type="GO" id="GO:0070006">
    <property type="term" value="F:metalloaminopeptidase activity"/>
    <property type="evidence" value="ECO:0007669"/>
    <property type="project" value="InterPro"/>
</dbReference>